<dbReference type="PANTHER" id="PTHR39173:SF1">
    <property type="entry name" value="ACETYLTRANSFERASE"/>
    <property type="match status" value="1"/>
</dbReference>
<feature type="domain" description="N-acetyltransferase" evidence="1">
    <location>
        <begin position="40"/>
        <end position="198"/>
    </location>
</feature>
<dbReference type="PANTHER" id="PTHR39173">
    <property type="entry name" value="ACETYLTRANSFERASE"/>
    <property type="match status" value="1"/>
</dbReference>
<dbReference type="SUPFAM" id="SSF55729">
    <property type="entry name" value="Acyl-CoA N-acyltransferases (Nat)"/>
    <property type="match status" value="1"/>
</dbReference>
<evidence type="ECO:0000259" key="1">
    <source>
        <dbReference type="PROSITE" id="PS51186"/>
    </source>
</evidence>
<dbReference type="RefSeq" id="WP_307687777.1">
    <property type="nucleotide sequence ID" value="NZ_JAUSRO010000001.1"/>
</dbReference>
<reference evidence="2 3" key="1">
    <citation type="submission" date="2023-07" db="EMBL/GenBank/DDBJ databases">
        <title>Sorghum-associated microbial communities from plants grown in Nebraska, USA.</title>
        <authorList>
            <person name="Schachtman D."/>
        </authorList>
    </citation>
    <scope>NUCLEOTIDE SEQUENCE [LARGE SCALE GENOMIC DNA]</scope>
    <source>
        <strain evidence="2 3">DS1607</strain>
    </source>
</reference>
<dbReference type="InterPro" id="IPR000182">
    <property type="entry name" value="GNAT_dom"/>
</dbReference>
<evidence type="ECO:0000313" key="2">
    <source>
        <dbReference type="EMBL" id="MDP9897955.1"/>
    </source>
</evidence>
<comment type="caution">
    <text evidence="2">The sequence shown here is derived from an EMBL/GenBank/DDBJ whole genome shotgun (WGS) entry which is preliminary data.</text>
</comment>
<name>A0ABT9S0T0_9BURK</name>
<accession>A0ABT9S0T0</accession>
<sequence>MSESSHPSMASALAPMQLVWPSPLYLPSYVAALERGWSPNNLRPEAAQEELAAIQADPSGFLDGLIDRDAKGPPVHLPDGGTVPKLPGYRRWMWDDEFCGSIALRWQRGSNALPDYCLGHIGYAVVPWKHRRGYATQALRAMLLEAPSAGLSYVEITTSPDNIASQRVIEANGGVLVERFDKLASLGGTPELRFRIAL</sequence>
<dbReference type="Proteomes" id="UP001226867">
    <property type="component" value="Unassembled WGS sequence"/>
</dbReference>
<dbReference type="InterPro" id="IPR016181">
    <property type="entry name" value="Acyl_CoA_acyltransferase"/>
</dbReference>
<dbReference type="Pfam" id="PF13302">
    <property type="entry name" value="Acetyltransf_3"/>
    <property type="match status" value="1"/>
</dbReference>
<evidence type="ECO:0000313" key="3">
    <source>
        <dbReference type="Proteomes" id="UP001226867"/>
    </source>
</evidence>
<organism evidence="2 3">
    <name type="scientific">Variovorax ginsengisoli</name>
    <dbReference type="NCBI Taxonomy" id="363844"/>
    <lineage>
        <taxon>Bacteria</taxon>
        <taxon>Pseudomonadati</taxon>
        <taxon>Pseudomonadota</taxon>
        <taxon>Betaproteobacteria</taxon>
        <taxon>Burkholderiales</taxon>
        <taxon>Comamonadaceae</taxon>
        <taxon>Variovorax</taxon>
    </lineage>
</organism>
<gene>
    <name evidence="2" type="ORF">J2W36_000188</name>
</gene>
<dbReference type="EMBL" id="JAUSRO010000001">
    <property type="protein sequence ID" value="MDP9897955.1"/>
    <property type="molecule type" value="Genomic_DNA"/>
</dbReference>
<dbReference type="PROSITE" id="PS51186">
    <property type="entry name" value="GNAT"/>
    <property type="match status" value="1"/>
</dbReference>
<dbReference type="Gene3D" id="3.40.630.30">
    <property type="match status" value="1"/>
</dbReference>
<protein>
    <submittedName>
        <fullName evidence="2">Acetyltransferase</fullName>
    </submittedName>
</protein>
<keyword evidence="3" id="KW-1185">Reference proteome</keyword>
<proteinExistence type="predicted"/>